<dbReference type="KEGG" id="ppsc:EHS13_23570"/>
<name>A0A6B8RPB8_9BACL</name>
<accession>A0A6B8RPB8</accession>
<feature type="transmembrane region" description="Helical" evidence="1">
    <location>
        <begin position="354"/>
        <end position="372"/>
    </location>
</feature>
<feature type="transmembrane region" description="Helical" evidence="1">
    <location>
        <begin position="240"/>
        <end position="261"/>
    </location>
</feature>
<feature type="transmembrane region" description="Helical" evidence="1">
    <location>
        <begin position="210"/>
        <end position="228"/>
    </location>
</feature>
<feature type="transmembrane region" description="Helical" evidence="1">
    <location>
        <begin position="384"/>
        <end position="403"/>
    </location>
</feature>
<feature type="transmembrane region" description="Helical" evidence="1">
    <location>
        <begin position="131"/>
        <end position="160"/>
    </location>
</feature>
<evidence type="ECO:0000256" key="1">
    <source>
        <dbReference type="SAM" id="Phobius"/>
    </source>
</evidence>
<feature type="transmembrane region" description="Helical" evidence="1">
    <location>
        <begin position="181"/>
        <end position="198"/>
    </location>
</feature>
<feature type="transmembrane region" description="Helical" evidence="1">
    <location>
        <begin position="61"/>
        <end position="80"/>
    </location>
</feature>
<keyword evidence="1" id="KW-0472">Membrane</keyword>
<feature type="transmembrane region" description="Helical" evidence="1">
    <location>
        <begin position="441"/>
        <end position="462"/>
    </location>
</feature>
<keyword evidence="1" id="KW-0812">Transmembrane</keyword>
<keyword evidence="1" id="KW-1133">Transmembrane helix</keyword>
<evidence type="ECO:0000313" key="2">
    <source>
        <dbReference type="EMBL" id="QGQ97654.1"/>
    </source>
</evidence>
<sequence>MDNNKGREAVIQVKSLIMTLKKQGLSFFQTDMPLVLLVVLAAIGIPQVVVKDLQLFSFESILYKALTIGPFLVYLAIALFRKNKRPFYDFIVLGALLGLFVAVTHQITMDKNVPELKGYLKDFFSPAVEEISIRIVIFVRILVTRLIAGAVFGLIASAVYRIRQRETKNPDGNSSLSSAPLQRFAPALGLLLLAPWVGEFLLGVSPLRNILGYPLIVPLYGGGALLIRELVRRTGRSWPSLFLLAAAYGVIEAGLIDQSLFNQAFLGLESQKVTPIPILDISAYNAFSFVMGHVIWSIGVPIAIVEMLTPSRMTTPWLSKFGLSMIGVLYLIGCAIVFSFIYADEKFLASQGQLMGAAAVAITLIAIAFAINKKKDSTAPAVYRVPKPWPLGVGTFVIASLFFAKPESWAGVIMGIFILSIASLLIARWSQQHGWSLQHQFALIAGALLTYAWGGFAMTLLLWPVDSIAWIGNVLWALIAVVLLIFTSKRIH</sequence>
<dbReference type="Proteomes" id="UP000426246">
    <property type="component" value="Chromosome"/>
</dbReference>
<reference evidence="3" key="1">
    <citation type="submission" date="2018-11" db="EMBL/GenBank/DDBJ databases">
        <title>Complete genome sequence of Paenibacillus sp. ML311-T8.</title>
        <authorList>
            <person name="Nam Y.-D."/>
            <person name="Kang J."/>
            <person name="Chung W.-H."/>
            <person name="Park Y.S."/>
        </authorList>
    </citation>
    <scope>NUCLEOTIDE SEQUENCE [LARGE SCALE GENOMIC DNA]</scope>
    <source>
        <strain evidence="3">ML311-T8</strain>
    </source>
</reference>
<keyword evidence="3" id="KW-1185">Reference proteome</keyword>
<protein>
    <submittedName>
        <fullName evidence="2">Uncharacterized protein</fullName>
    </submittedName>
</protein>
<organism evidence="2 3">
    <name type="scientific">Paenibacillus psychroresistens</name>
    <dbReference type="NCBI Taxonomy" id="1778678"/>
    <lineage>
        <taxon>Bacteria</taxon>
        <taxon>Bacillati</taxon>
        <taxon>Bacillota</taxon>
        <taxon>Bacilli</taxon>
        <taxon>Bacillales</taxon>
        <taxon>Paenibacillaceae</taxon>
        <taxon>Paenibacillus</taxon>
    </lineage>
</organism>
<feature type="transmembrane region" description="Helical" evidence="1">
    <location>
        <begin position="32"/>
        <end position="49"/>
    </location>
</feature>
<feature type="transmembrane region" description="Helical" evidence="1">
    <location>
        <begin position="468"/>
        <end position="486"/>
    </location>
</feature>
<feature type="transmembrane region" description="Helical" evidence="1">
    <location>
        <begin position="317"/>
        <end position="342"/>
    </location>
</feature>
<proteinExistence type="predicted"/>
<feature type="transmembrane region" description="Helical" evidence="1">
    <location>
        <begin position="281"/>
        <end position="305"/>
    </location>
</feature>
<feature type="transmembrane region" description="Helical" evidence="1">
    <location>
        <begin position="87"/>
        <end position="107"/>
    </location>
</feature>
<gene>
    <name evidence="2" type="ORF">EHS13_23570</name>
</gene>
<feature type="transmembrane region" description="Helical" evidence="1">
    <location>
        <begin position="409"/>
        <end position="429"/>
    </location>
</feature>
<evidence type="ECO:0000313" key="3">
    <source>
        <dbReference type="Proteomes" id="UP000426246"/>
    </source>
</evidence>
<dbReference type="AlphaFoldDB" id="A0A6B8RPB8"/>
<dbReference type="EMBL" id="CP034235">
    <property type="protein sequence ID" value="QGQ97654.1"/>
    <property type="molecule type" value="Genomic_DNA"/>
</dbReference>